<name>A0AAW2NYQ2_9LAMI</name>
<keyword evidence="1" id="KW-1133">Transmembrane helix</keyword>
<dbReference type="EMBL" id="JACGWK010000006">
    <property type="protein sequence ID" value="KAL0348085.1"/>
    <property type="molecule type" value="Genomic_DNA"/>
</dbReference>
<accession>A0AAW2NYQ2</accession>
<reference evidence="2" key="2">
    <citation type="journal article" date="2024" name="Plant">
        <title>Genomic evolution and insights into agronomic trait innovations of Sesamum species.</title>
        <authorList>
            <person name="Miao H."/>
            <person name="Wang L."/>
            <person name="Qu L."/>
            <person name="Liu H."/>
            <person name="Sun Y."/>
            <person name="Le M."/>
            <person name="Wang Q."/>
            <person name="Wei S."/>
            <person name="Zheng Y."/>
            <person name="Lin W."/>
            <person name="Duan Y."/>
            <person name="Cao H."/>
            <person name="Xiong S."/>
            <person name="Wang X."/>
            <person name="Wei L."/>
            <person name="Li C."/>
            <person name="Ma Q."/>
            <person name="Ju M."/>
            <person name="Zhao R."/>
            <person name="Li G."/>
            <person name="Mu C."/>
            <person name="Tian Q."/>
            <person name="Mei H."/>
            <person name="Zhang T."/>
            <person name="Gao T."/>
            <person name="Zhang H."/>
        </authorList>
    </citation>
    <scope>NUCLEOTIDE SEQUENCE</scope>
    <source>
        <strain evidence="2">G01</strain>
    </source>
</reference>
<keyword evidence="1" id="KW-0812">Transmembrane</keyword>
<proteinExistence type="predicted"/>
<keyword evidence="1" id="KW-0472">Membrane</keyword>
<reference evidence="2" key="1">
    <citation type="submission" date="2020-06" db="EMBL/GenBank/DDBJ databases">
        <authorList>
            <person name="Li T."/>
            <person name="Hu X."/>
            <person name="Zhang T."/>
            <person name="Song X."/>
            <person name="Zhang H."/>
            <person name="Dai N."/>
            <person name="Sheng W."/>
            <person name="Hou X."/>
            <person name="Wei L."/>
        </authorList>
    </citation>
    <scope>NUCLEOTIDE SEQUENCE</scope>
    <source>
        <strain evidence="2">G01</strain>
        <tissue evidence="2">Leaf</tissue>
    </source>
</reference>
<protein>
    <recommendedName>
        <fullName evidence="3">HAT C-terminal dimerisation domain-containing protein</fullName>
    </recommendedName>
</protein>
<dbReference type="AlphaFoldDB" id="A0AAW2NYQ2"/>
<feature type="transmembrane region" description="Helical" evidence="1">
    <location>
        <begin position="187"/>
        <end position="210"/>
    </location>
</feature>
<organism evidence="2">
    <name type="scientific">Sesamum angustifolium</name>
    <dbReference type="NCBI Taxonomy" id="2727405"/>
    <lineage>
        <taxon>Eukaryota</taxon>
        <taxon>Viridiplantae</taxon>
        <taxon>Streptophyta</taxon>
        <taxon>Embryophyta</taxon>
        <taxon>Tracheophyta</taxon>
        <taxon>Spermatophyta</taxon>
        <taxon>Magnoliopsida</taxon>
        <taxon>eudicotyledons</taxon>
        <taxon>Gunneridae</taxon>
        <taxon>Pentapetalae</taxon>
        <taxon>asterids</taxon>
        <taxon>lamiids</taxon>
        <taxon>Lamiales</taxon>
        <taxon>Pedaliaceae</taxon>
        <taxon>Sesamum</taxon>
    </lineage>
</organism>
<dbReference type="PANTHER" id="PTHR11697">
    <property type="entry name" value="GENERAL TRANSCRIPTION FACTOR 2-RELATED ZINC FINGER PROTEIN"/>
    <property type="match status" value="1"/>
</dbReference>
<sequence>MGMTNELSTALQQKDQNIVNAMGLIVTVKDRLQHLRDNGWDAFLKEVEMFCSEKSILVSRMEDTIPIRGRSRREGQQVTFYHHYHAEIFLVVIDLLVVKINNRFSEASTKLLRCISCLDPRNSFAKFDHDMLIRLAEIYSDDFSSCDIVLLKDQLEPYIFDVRRSSEFSSCCDLSSLAVKMVATRKYVIFLLVYRFIELALILPVATIFVERSFSAMNIIKIELRNKMGDE</sequence>
<evidence type="ECO:0000256" key="1">
    <source>
        <dbReference type="SAM" id="Phobius"/>
    </source>
</evidence>
<evidence type="ECO:0008006" key="3">
    <source>
        <dbReference type="Google" id="ProtNLM"/>
    </source>
</evidence>
<comment type="caution">
    <text evidence="2">The sequence shown here is derived from an EMBL/GenBank/DDBJ whole genome shotgun (WGS) entry which is preliminary data.</text>
</comment>
<dbReference type="PANTHER" id="PTHR11697:SF230">
    <property type="entry name" value="ZINC FINGER, MYM DOMAIN CONTAINING 1"/>
    <property type="match status" value="1"/>
</dbReference>
<evidence type="ECO:0000313" key="2">
    <source>
        <dbReference type="EMBL" id="KAL0348085.1"/>
    </source>
</evidence>
<gene>
    <name evidence="2" type="ORF">Sangu_1036300</name>
</gene>
<dbReference type="InterPro" id="IPR055298">
    <property type="entry name" value="AtLOH3-like"/>
</dbReference>